<keyword evidence="6" id="KW-0560">Oxidoreductase</keyword>
<evidence type="ECO:0000256" key="1">
    <source>
        <dbReference type="ARBA" id="ARBA00004586"/>
    </source>
</evidence>
<organism evidence="7 8">
    <name type="scientific">Paramuricea clavata</name>
    <name type="common">Red gorgonian</name>
    <name type="synonym">Violescent sea-whip</name>
    <dbReference type="NCBI Taxonomy" id="317549"/>
    <lineage>
        <taxon>Eukaryota</taxon>
        <taxon>Metazoa</taxon>
        <taxon>Cnidaria</taxon>
        <taxon>Anthozoa</taxon>
        <taxon>Octocorallia</taxon>
        <taxon>Malacalcyonacea</taxon>
        <taxon>Plexauridae</taxon>
        <taxon>Paramuricea</taxon>
    </lineage>
</organism>
<feature type="binding site" description="axial binding residue" evidence="5">
    <location>
        <position position="221"/>
    </location>
    <ligand>
        <name>heme</name>
        <dbReference type="ChEBI" id="CHEBI:30413"/>
    </ligand>
    <ligandPart>
        <name>Fe</name>
        <dbReference type="ChEBI" id="CHEBI:18248"/>
    </ligandPart>
</feature>
<comment type="caution">
    <text evidence="7">The sequence shown here is derived from an EMBL/GenBank/DDBJ whole genome shotgun (WGS) entry which is preliminary data.</text>
</comment>
<proteinExistence type="inferred from homology"/>
<evidence type="ECO:0000256" key="3">
    <source>
        <dbReference type="ARBA" id="ARBA00022824"/>
    </source>
</evidence>
<dbReference type="Proteomes" id="UP001152795">
    <property type="component" value="Unassembled WGS sequence"/>
</dbReference>
<dbReference type="EMBL" id="CACRXK020002320">
    <property type="protein sequence ID" value="CAB3993734.1"/>
    <property type="molecule type" value="Genomic_DNA"/>
</dbReference>
<dbReference type="PRINTS" id="PR00385">
    <property type="entry name" value="P450"/>
</dbReference>
<dbReference type="SUPFAM" id="SSF48264">
    <property type="entry name" value="Cytochrome P450"/>
    <property type="match status" value="1"/>
</dbReference>
<comment type="cofactor">
    <cofactor evidence="5">
        <name>heme</name>
        <dbReference type="ChEBI" id="CHEBI:30413"/>
    </cofactor>
</comment>
<evidence type="ECO:0000256" key="5">
    <source>
        <dbReference type="PIRSR" id="PIRSR602401-1"/>
    </source>
</evidence>
<keyword evidence="8" id="KW-1185">Reference proteome</keyword>
<keyword evidence="3" id="KW-0256">Endoplasmic reticulum</keyword>
<keyword evidence="5 6" id="KW-0479">Metal-binding</keyword>
<gene>
    <name evidence="7" type="ORF">PACLA_8A078835</name>
</gene>
<dbReference type="GO" id="GO:0005789">
    <property type="term" value="C:endoplasmic reticulum membrane"/>
    <property type="evidence" value="ECO:0007669"/>
    <property type="project" value="UniProtKB-SubCell"/>
</dbReference>
<dbReference type="GO" id="GO:0020037">
    <property type="term" value="F:heme binding"/>
    <property type="evidence" value="ECO:0007669"/>
    <property type="project" value="InterPro"/>
</dbReference>
<dbReference type="InterPro" id="IPR002401">
    <property type="entry name" value="Cyt_P450_E_grp-I"/>
</dbReference>
<sequence>MTRQQQLENFECEARRIVFQNEDPSKLTIKISRIRDLQKKKLCSLTFRCIKNDVGESFDKYFEIIDGEHGTRNNKMSIRLPEGHDTTASSLQWAVHMIGKYPDVQSQLQNEVDRFYESVGDNAVTADRLKELHYLECVIKETLRYIPSVPLIGREISEDCQFGPYFIPKGCGLSMILKPLHHDPGVWNEPETFNPNRFLTDNVTGRNPFAHVPFSAGPRNCVGQRFAMMEEKVVLSSIIRHFNIKSTQITENIRITADSILSSTDGILVELETRNVC</sequence>
<dbReference type="GO" id="GO:0004497">
    <property type="term" value="F:monooxygenase activity"/>
    <property type="evidence" value="ECO:0007669"/>
    <property type="project" value="UniProtKB-KW"/>
</dbReference>
<comment type="similarity">
    <text evidence="2 6">Belongs to the cytochrome P450 family.</text>
</comment>
<dbReference type="InterPro" id="IPR001128">
    <property type="entry name" value="Cyt_P450"/>
</dbReference>
<keyword evidence="6" id="KW-0503">Monooxygenase</keyword>
<dbReference type="PANTHER" id="PTHR24291">
    <property type="entry name" value="CYTOCHROME P450 FAMILY 4"/>
    <property type="match status" value="1"/>
</dbReference>
<keyword evidence="5 6" id="KW-0349">Heme</keyword>
<dbReference type="InterPro" id="IPR050196">
    <property type="entry name" value="Cytochrome_P450_Monoox"/>
</dbReference>
<protein>
    <submittedName>
        <fullName evidence="7">Cytochrome P450 4V2-like isoform X1</fullName>
    </submittedName>
</protein>
<dbReference type="PRINTS" id="PR00463">
    <property type="entry name" value="EP450I"/>
</dbReference>
<evidence type="ECO:0000256" key="6">
    <source>
        <dbReference type="RuleBase" id="RU000461"/>
    </source>
</evidence>
<dbReference type="Pfam" id="PF00067">
    <property type="entry name" value="p450"/>
    <property type="match status" value="1"/>
</dbReference>
<evidence type="ECO:0000313" key="7">
    <source>
        <dbReference type="EMBL" id="CAB3993734.1"/>
    </source>
</evidence>
<accession>A0A6S7GJW0</accession>
<dbReference type="OrthoDB" id="1470350at2759"/>
<evidence type="ECO:0000256" key="2">
    <source>
        <dbReference type="ARBA" id="ARBA00010617"/>
    </source>
</evidence>
<evidence type="ECO:0000313" key="8">
    <source>
        <dbReference type="Proteomes" id="UP001152795"/>
    </source>
</evidence>
<dbReference type="InterPro" id="IPR017972">
    <property type="entry name" value="Cyt_P450_CS"/>
</dbReference>
<dbReference type="GO" id="GO:0016705">
    <property type="term" value="F:oxidoreductase activity, acting on paired donors, with incorporation or reduction of molecular oxygen"/>
    <property type="evidence" value="ECO:0007669"/>
    <property type="project" value="InterPro"/>
</dbReference>
<name>A0A6S7GJW0_PARCT</name>
<evidence type="ECO:0000256" key="4">
    <source>
        <dbReference type="ARBA" id="ARBA00023136"/>
    </source>
</evidence>
<dbReference type="PROSITE" id="PS00086">
    <property type="entry name" value="CYTOCHROME_P450"/>
    <property type="match status" value="1"/>
</dbReference>
<dbReference type="GO" id="GO:0005506">
    <property type="term" value="F:iron ion binding"/>
    <property type="evidence" value="ECO:0007669"/>
    <property type="project" value="InterPro"/>
</dbReference>
<keyword evidence="5 6" id="KW-0408">Iron</keyword>
<keyword evidence="4" id="KW-0472">Membrane</keyword>
<dbReference type="AlphaFoldDB" id="A0A6S7GJW0"/>
<dbReference type="Gene3D" id="1.10.630.10">
    <property type="entry name" value="Cytochrome P450"/>
    <property type="match status" value="1"/>
</dbReference>
<dbReference type="InterPro" id="IPR036396">
    <property type="entry name" value="Cyt_P450_sf"/>
</dbReference>
<dbReference type="PANTHER" id="PTHR24291:SF189">
    <property type="entry name" value="CYTOCHROME P450 4C3-RELATED"/>
    <property type="match status" value="1"/>
</dbReference>
<reference evidence="7" key="1">
    <citation type="submission" date="2020-04" db="EMBL/GenBank/DDBJ databases">
        <authorList>
            <person name="Alioto T."/>
            <person name="Alioto T."/>
            <person name="Gomez Garrido J."/>
        </authorList>
    </citation>
    <scope>NUCLEOTIDE SEQUENCE</scope>
    <source>
        <strain evidence="7">A484AB</strain>
    </source>
</reference>
<comment type="subcellular location">
    <subcellularLocation>
        <location evidence="1">Endoplasmic reticulum membrane</location>
    </subcellularLocation>
</comment>